<dbReference type="Proteomes" id="UP001285441">
    <property type="component" value="Unassembled WGS sequence"/>
</dbReference>
<dbReference type="EMBL" id="JAULSW010000006">
    <property type="protein sequence ID" value="KAK3378055.1"/>
    <property type="molecule type" value="Genomic_DNA"/>
</dbReference>
<dbReference type="AlphaFoldDB" id="A0AAE0KKS6"/>
<feature type="chain" id="PRO_5042133367" description="Secreted protein" evidence="1">
    <location>
        <begin position="22"/>
        <end position="101"/>
    </location>
</feature>
<feature type="signal peptide" evidence="1">
    <location>
        <begin position="1"/>
        <end position="21"/>
    </location>
</feature>
<gene>
    <name evidence="2" type="ORF">B0H63DRAFT_234719</name>
</gene>
<comment type="caution">
    <text evidence="2">The sequence shown here is derived from an EMBL/GenBank/DDBJ whole genome shotgun (WGS) entry which is preliminary data.</text>
</comment>
<reference evidence="2" key="2">
    <citation type="submission" date="2023-06" db="EMBL/GenBank/DDBJ databases">
        <authorList>
            <consortium name="Lawrence Berkeley National Laboratory"/>
            <person name="Haridas S."/>
            <person name="Hensen N."/>
            <person name="Bonometti L."/>
            <person name="Westerberg I."/>
            <person name="Brannstrom I.O."/>
            <person name="Guillou S."/>
            <person name="Cros-Aarteil S."/>
            <person name="Calhoun S."/>
            <person name="Kuo A."/>
            <person name="Mondo S."/>
            <person name="Pangilinan J."/>
            <person name="Riley R."/>
            <person name="LaButti K."/>
            <person name="Andreopoulos B."/>
            <person name="Lipzen A."/>
            <person name="Chen C."/>
            <person name="Yanf M."/>
            <person name="Daum C."/>
            <person name="Ng V."/>
            <person name="Clum A."/>
            <person name="Steindorff A."/>
            <person name="Ohm R."/>
            <person name="Martin F."/>
            <person name="Silar P."/>
            <person name="Natvig D."/>
            <person name="Lalanne C."/>
            <person name="Gautier V."/>
            <person name="Ament-velasquez S.L."/>
            <person name="Kruys A."/>
            <person name="Hutchinson M.I."/>
            <person name="Powell A.J."/>
            <person name="Barry K."/>
            <person name="Miller A.N."/>
            <person name="Grigoriev I.V."/>
            <person name="Debuchy R."/>
            <person name="Gladieux P."/>
            <person name="Thoren M.H."/>
            <person name="Johannesson H."/>
        </authorList>
    </citation>
    <scope>NUCLEOTIDE SEQUENCE</scope>
    <source>
        <strain evidence="2">CBS 232.78</strain>
    </source>
</reference>
<evidence type="ECO:0000313" key="3">
    <source>
        <dbReference type="Proteomes" id="UP001285441"/>
    </source>
</evidence>
<keyword evidence="3" id="KW-1185">Reference proteome</keyword>
<keyword evidence="1" id="KW-0732">Signal</keyword>
<sequence length="101" mass="10632">MLRLFCSSAFSLVSSVPVCLSVCLSATCFMSLDTRNPPIRQISPSSCTGPPGLCCSIRSKRRAEGSDSVRTVIHFAKPGSGPQGIQQGISPHVDEAIANPL</sequence>
<evidence type="ECO:0000256" key="1">
    <source>
        <dbReference type="SAM" id="SignalP"/>
    </source>
</evidence>
<evidence type="ECO:0000313" key="2">
    <source>
        <dbReference type="EMBL" id="KAK3378055.1"/>
    </source>
</evidence>
<protein>
    <recommendedName>
        <fullName evidence="4">Secreted protein</fullName>
    </recommendedName>
</protein>
<organism evidence="2 3">
    <name type="scientific">Podospora didyma</name>
    <dbReference type="NCBI Taxonomy" id="330526"/>
    <lineage>
        <taxon>Eukaryota</taxon>
        <taxon>Fungi</taxon>
        <taxon>Dikarya</taxon>
        <taxon>Ascomycota</taxon>
        <taxon>Pezizomycotina</taxon>
        <taxon>Sordariomycetes</taxon>
        <taxon>Sordariomycetidae</taxon>
        <taxon>Sordariales</taxon>
        <taxon>Podosporaceae</taxon>
        <taxon>Podospora</taxon>
    </lineage>
</organism>
<reference evidence="2" key="1">
    <citation type="journal article" date="2023" name="Mol. Phylogenet. Evol.">
        <title>Genome-scale phylogeny and comparative genomics of the fungal order Sordariales.</title>
        <authorList>
            <person name="Hensen N."/>
            <person name="Bonometti L."/>
            <person name="Westerberg I."/>
            <person name="Brannstrom I.O."/>
            <person name="Guillou S."/>
            <person name="Cros-Aarteil S."/>
            <person name="Calhoun S."/>
            <person name="Haridas S."/>
            <person name="Kuo A."/>
            <person name="Mondo S."/>
            <person name="Pangilinan J."/>
            <person name="Riley R."/>
            <person name="LaButti K."/>
            <person name="Andreopoulos B."/>
            <person name="Lipzen A."/>
            <person name="Chen C."/>
            <person name="Yan M."/>
            <person name="Daum C."/>
            <person name="Ng V."/>
            <person name="Clum A."/>
            <person name="Steindorff A."/>
            <person name="Ohm R.A."/>
            <person name="Martin F."/>
            <person name="Silar P."/>
            <person name="Natvig D.O."/>
            <person name="Lalanne C."/>
            <person name="Gautier V."/>
            <person name="Ament-Velasquez S.L."/>
            <person name="Kruys A."/>
            <person name="Hutchinson M.I."/>
            <person name="Powell A.J."/>
            <person name="Barry K."/>
            <person name="Miller A.N."/>
            <person name="Grigoriev I.V."/>
            <person name="Debuchy R."/>
            <person name="Gladieux P."/>
            <person name="Hiltunen Thoren M."/>
            <person name="Johannesson H."/>
        </authorList>
    </citation>
    <scope>NUCLEOTIDE SEQUENCE</scope>
    <source>
        <strain evidence="2">CBS 232.78</strain>
    </source>
</reference>
<proteinExistence type="predicted"/>
<name>A0AAE0KKS6_9PEZI</name>
<accession>A0AAE0KKS6</accession>
<evidence type="ECO:0008006" key="4">
    <source>
        <dbReference type="Google" id="ProtNLM"/>
    </source>
</evidence>